<dbReference type="RefSeq" id="WP_011394071.1">
    <property type="nucleotide sequence ID" value="NC_007645.1"/>
</dbReference>
<dbReference type="AlphaFoldDB" id="Q2SQT0"/>
<evidence type="ECO:0000256" key="4">
    <source>
        <dbReference type="PIRNR" id="PIRNR005622"/>
    </source>
</evidence>
<reference evidence="5 6" key="1">
    <citation type="journal article" date="2005" name="Nucleic Acids Res.">
        <title>Genomic blueprint of Hahella chejuensis, a marine microbe producing an algicidal agent.</title>
        <authorList>
            <person name="Jeong H."/>
            <person name="Yim J.H."/>
            <person name="Lee C."/>
            <person name="Choi S.-H."/>
            <person name="Park Y.K."/>
            <person name="Yoon S.H."/>
            <person name="Hur C.-G."/>
            <person name="Kang H.-Y."/>
            <person name="Kim D."/>
            <person name="Lee H.H."/>
            <person name="Park K.H."/>
            <person name="Park S.-H."/>
            <person name="Park H.-S."/>
            <person name="Lee H.K."/>
            <person name="Oh T.K."/>
            <person name="Kim J.F."/>
        </authorList>
    </citation>
    <scope>NUCLEOTIDE SEQUENCE [LARGE SCALE GENOMIC DNA]</scope>
    <source>
        <strain evidence="5 6">KCTC 2396</strain>
    </source>
</reference>
<dbReference type="GO" id="GO:0005506">
    <property type="term" value="F:iron ion binding"/>
    <property type="evidence" value="ECO:0007669"/>
    <property type="project" value="TreeGrafter"/>
</dbReference>
<dbReference type="STRING" id="349521.HCH_00073"/>
<evidence type="ECO:0000256" key="2">
    <source>
        <dbReference type="ARBA" id="ARBA00022723"/>
    </source>
</evidence>
<dbReference type="NCBIfam" id="TIGR00075">
    <property type="entry name" value="hypD"/>
    <property type="match status" value="1"/>
</dbReference>
<proteinExistence type="inferred from homology"/>
<evidence type="ECO:0000313" key="6">
    <source>
        <dbReference type="Proteomes" id="UP000000238"/>
    </source>
</evidence>
<dbReference type="PANTHER" id="PTHR30149">
    <property type="entry name" value="HYDROGENASE PROTEIN ASSEMBLY PROTEIN HYPD"/>
    <property type="match status" value="1"/>
</dbReference>
<evidence type="ECO:0000256" key="1">
    <source>
        <dbReference type="ARBA" id="ARBA00007888"/>
    </source>
</evidence>
<dbReference type="Pfam" id="PF01924">
    <property type="entry name" value="HypD"/>
    <property type="match status" value="1"/>
</dbReference>
<evidence type="ECO:0000313" key="5">
    <source>
        <dbReference type="EMBL" id="ABC26994.1"/>
    </source>
</evidence>
<dbReference type="GO" id="GO:0051539">
    <property type="term" value="F:4 iron, 4 sulfur cluster binding"/>
    <property type="evidence" value="ECO:0007669"/>
    <property type="project" value="TreeGrafter"/>
</dbReference>
<dbReference type="GO" id="GO:0070025">
    <property type="term" value="F:carbon monoxide binding"/>
    <property type="evidence" value="ECO:0007669"/>
    <property type="project" value="TreeGrafter"/>
</dbReference>
<dbReference type="EMBL" id="CP000155">
    <property type="protein sequence ID" value="ABC26994.1"/>
    <property type="molecule type" value="Genomic_DNA"/>
</dbReference>
<dbReference type="InterPro" id="IPR002780">
    <property type="entry name" value="Hyd_form_HypD"/>
</dbReference>
<keyword evidence="3" id="KW-0408">Iron</keyword>
<name>Q2SQT0_HAHCH</name>
<comment type="similarity">
    <text evidence="1 4">Belongs to the HypD family.</text>
</comment>
<dbReference type="InterPro" id="IPR042243">
    <property type="entry name" value="HypD_1"/>
</dbReference>
<dbReference type="Gene3D" id="6.10.20.100">
    <property type="match status" value="1"/>
</dbReference>
<dbReference type="KEGG" id="hch:HCH_00073"/>
<dbReference type="HOGENOM" id="CLU_048562_0_0_6"/>
<keyword evidence="6" id="KW-1185">Reference proteome</keyword>
<dbReference type="InterPro" id="IPR042244">
    <property type="entry name" value="HypD_2_sf"/>
</dbReference>
<dbReference type="PIRSF" id="PIRSF005622">
    <property type="entry name" value="Hydrgn_mat_hypD"/>
    <property type="match status" value="1"/>
</dbReference>
<evidence type="ECO:0000256" key="3">
    <source>
        <dbReference type="ARBA" id="ARBA00023004"/>
    </source>
</evidence>
<dbReference type="GO" id="GO:0051604">
    <property type="term" value="P:protein maturation"/>
    <property type="evidence" value="ECO:0007669"/>
    <property type="project" value="TreeGrafter"/>
</dbReference>
<dbReference type="PANTHER" id="PTHR30149:SF0">
    <property type="entry name" value="HYDROGENASE MATURATION FACTOR HYPD"/>
    <property type="match status" value="1"/>
</dbReference>
<dbReference type="Proteomes" id="UP000000238">
    <property type="component" value="Chromosome"/>
</dbReference>
<accession>Q2SQT0</accession>
<keyword evidence="2" id="KW-0479">Metal-binding</keyword>
<organism evidence="5 6">
    <name type="scientific">Hahella chejuensis (strain KCTC 2396)</name>
    <dbReference type="NCBI Taxonomy" id="349521"/>
    <lineage>
        <taxon>Bacteria</taxon>
        <taxon>Pseudomonadati</taxon>
        <taxon>Pseudomonadota</taxon>
        <taxon>Gammaproteobacteria</taxon>
        <taxon>Oceanospirillales</taxon>
        <taxon>Hahellaceae</taxon>
        <taxon>Hahella</taxon>
    </lineage>
</organism>
<dbReference type="eggNOG" id="COG0409">
    <property type="taxonomic scope" value="Bacteria"/>
</dbReference>
<dbReference type="Gene3D" id="3.40.50.11740">
    <property type="entry name" value="HypD, alpha/beta domain 2"/>
    <property type="match status" value="2"/>
</dbReference>
<protein>
    <recommendedName>
        <fullName evidence="4">Hydrogenase maturation factor</fullName>
    </recommendedName>
</protein>
<gene>
    <name evidence="5" type="primary">hypD</name>
    <name evidence="5" type="ordered locus">HCH_00073</name>
</gene>
<sequence>MKYIDEFRNGDYAAEVARRIHAEADPERRYRFMEFCGGHTHTLFRYGIPDLLPANVKMIHGPGCPVCVLPMARIDAAIELAVRHQVVLCSYGDMLRVPGAHRTSLQKAKSQGADVRMLYSPADALRIALENPQRQVVFFAIGFETTTPPTAAVLLKAQELKLRNFSVFCNHVLTPPAITGILEPAQQAGERIIEGLVGPGHVSVITGGGAYDSLARRYRTPIVIAGFEPLDILHSILLLVRQCNAGRYDVENQYSRAVTASGNAKAQSMAARTMTLRDSFEWRGLGWMPHSALRIRPEFADYDAERRFELSPSEARENKACECPAVLRGAKAPTDCKLFATVCTPDNPIGACMVSSEGACAAHYSYGHTR</sequence>